<evidence type="ECO:0000256" key="1">
    <source>
        <dbReference type="ARBA" id="ARBA00005179"/>
    </source>
</evidence>
<comment type="caution">
    <text evidence="5">The sequence shown here is derived from an EMBL/GenBank/DDBJ whole genome shotgun (WGS) entry which is preliminary data.</text>
</comment>
<reference evidence="6" key="1">
    <citation type="submission" date="2024-06" db="EMBL/GenBank/DDBJ databases">
        <title>Multi-omics analyses provide insights into the biosynthesis of the anticancer antibiotic pleurotin in Hohenbuehelia grisea.</title>
        <authorList>
            <person name="Weaver J.A."/>
            <person name="Alberti F."/>
        </authorList>
    </citation>
    <scope>NUCLEOTIDE SEQUENCE [LARGE SCALE GENOMIC DNA]</scope>
    <source>
        <strain evidence="6">T-177</strain>
    </source>
</reference>
<evidence type="ECO:0000313" key="5">
    <source>
        <dbReference type="EMBL" id="KAL0954792.1"/>
    </source>
</evidence>
<evidence type="ECO:0000256" key="3">
    <source>
        <dbReference type="ARBA" id="ARBA00022691"/>
    </source>
</evidence>
<keyword evidence="3" id="KW-0949">S-adenosyl-L-methionine</keyword>
<evidence type="ECO:0000256" key="2">
    <source>
        <dbReference type="ARBA" id="ARBA00022679"/>
    </source>
</evidence>
<proteinExistence type="inferred from homology"/>
<dbReference type="SUPFAM" id="SSF53335">
    <property type="entry name" value="S-adenosyl-L-methionine-dependent methyltransferases"/>
    <property type="match status" value="1"/>
</dbReference>
<sequence length="285" mass="31486">MSILASNPKLADPLAGIWPELDSTLYSLEEDEATFFKTQTGIQDDEELKKHILAVQATAYAIYGYPCIRRFAFLRLKISRLPAYKDVLRLGKERKGAILLDLGCCFGNDIRKAVVDGFPIEGAIASDLQQGFWDAGHELFRSTPVTCPIKFIAGDAFDPTHIQPQGPIYEVPGTAAPDDLKSLTSLTPLLGHISAIHTSSFFHLFNEEKQFELAKIVAGLLSTKPGSIIFGAHGGLPEKGLRVRTIPGRAHRMFCHSPETWCELWDGQVFRKGTVKVEAKLVHVE</sequence>
<protein>
    <recommendedName>
        <fullName evidence="7">Methyltransferase ausD</fullName>
    </recommendedName>
</protein>
<dbReference type="Proteomes" id="UP001556367">
    <property type="component" value="Unassembled WGS sequence"/>
</dbReference>
<dbReference type="InterPro" id="IPR029063">
    <property type="entry name" value="SAM-dependent_MTases_sf"/>
</dbReference>
<comment type="pathway">
    <text evidence="1">Secondary metabolite biosynthesis.</text>
</comment>
<dbReference type="EMBL" id="JASNQZ010000007">
    <property type="protein sequence ID" value="KAL0954792.1"/>
    <property type="molecule type" value="Genomic_DNA"/>
</dbReference>
<dbReference type="PANTHER" id="PTHR35897:SF1">
    <property type="entry name" value="METHYLTRANSFERASE AUSD"/>
    <property type="match status" value="1"/>
</dbReference>
<dbReference type="InterPro" id="IPR051654">
    <property type="entry name" value="Meroterpenoid_MTases"/>
</dbReference>
<comment type="similarity">
    <text evidence="4">Belongs to the class I-like SAM-binding methyltransferase superfamily.</text>
</comment>
<dbReference type="PANTHER" id="PTHR35897">
    <property type="entry name" value="METHYLTRANSFERASE AUSD"/>
    <property type="match status" value="1"/>
</dbReference>
<keyword evidence="2" id="KW-0808">Transferase</keyword>
<name>A0ABR3JGH8_9AGAR</name>
<evidence type="ECO:0000256" key="4">
    <source>
        <dbReference type="ARBA" id="ARBA00038314"/>
    </source>
</evidence>
<evidence type="ECO:0000313" key="6">
    <source>
        <dbReference type="Proteomes" id="UP001556367"/>
    </source>
</evidence>
<accession>A0ABR3JGH8</accession>
<keyword evidence="6" id="KW-1185">Reference proteome</keyword>
<gene>
    <name evidence="5" type="ORF">HGRIS_003740</name>
</gene>
<evidence type="ECO:0008006" key="7">
    <source>
        <dbReference type="Google" id="ProtNLM"/>
    </source>
</evidence>
<organism evidence="5 6">
    <name type="scientific">Hohenbuehelia grisea</name>
    <dbReference type="NCBI Taxonomy" id="104357"/>
    <lineage>
        <taxon>Eukaryota</taxon>
        <taxon>Fungi</taxon>
        <taxon>Dikarya</taxon>
        <taxon>Basidiomycota</taxon>
        <taxon>Agaricomycotina</taxon>
        <taxon>Agaricomycetes</taxon>
        <taxon>Agaricomycetidae</taxon>
        <taxon>Agaricales</taxon>
        <taxon>Pleurotineae</taxon>
        <taxon>Pleurotaceae</taxon>
        <taxon>Hohenbuehelia</taxon>
    </lineage>
</organism>